<feature type="transmembrane region" description="Helical" evidence="9">
    <location>
        <begin position="186"/>
        <end position="205"/>
    </location>
</feature>
<comment type="subcellular location">
    <subcellularLocation>
        <location evidence="1">Cell membrane</location>
        <topology evidence="1">Multi-pass membrane protein</topology>
    </subcellularLocation>
</comment>
<proteinExistence type="inferred from homology"/>
<dbReference type="PANTHER" id="PTHR33451">
    <property type="entry name" value="MALATE-2H(+)/NA(+)-LACTATE ANTIPORTER"/>
    <property type="match status" value="1"/>
</dbReference>
<feature type="transmembrane region" description="Helical" evidence="9">
    <location>
        <begin position="105"/>
        <end position="127"/>
    </location>
</feature>
<reference evidence="11 12" key="1">
    <citation type="submission" date="2017-11" db="EMBL/GenBank/DDBJ databases">
        <title>Comparitive Functional Genomics of Dry Heat Resistant strains isolated from the Viking Spacecraft.</title>
        <authorList>
            <person name="Seuylemezian A."/>
            <person name="Cooper K."/>
            <person name="Vaishampayan P."/>
        </authorList>
    </citation>
    <scope>NUCLEOTIDE SEQUENCE [LARGE SCALE GENOMIC DNA]</scope>
    <source>
        <strain evidence="11 12">V1-29</strain>
    </source>
</reference>
<name>A0A2N5M7V5_9BACI</name>
<evidence type="ECO:0000256" key="1">
    <source>
        <dbReference type="ARBA" id="ARBA00004651"/>
    </source>
</evidence>
<feature type="transmembrane region" description="Helical" evidence="9">
    <location>
        <begin position="404"/>
        <end position="425"/>
    </location>
</feature>
<evidence type="ECO:0000256" key="5">
    <source>
        <dbReference type="ARBA" id="ARBA00022692"/>
    </source>
</evidence>
<feature type="domain" description="Na+/H+ antiporter NhaC-like C-terminal" evidence="10">
    <location>
        <begin position="233"/>
        <end position="424"/>
    </location>
</feature>
<keyword evidence="3" id="KW-0050">Antiport</keyword>
<feature type="transmembrane region" description="Helical" evidence="9">
    <location>
        <begin position="274"/>
        <end position="301"/>
    </location>
</feature>
<gene>
    <name evidence="11" type="ORF">CUU66_07170</name>
</gene>
<evidence type="ECO:0000256" key="3">
    <source>
        <dbReference type="ARBA" id="ARBA00022449"/>
    </source>
</evidence>
<keyword evidence="12" id="KW-1185">Reference proteome</keyword>
<feature type="transmembrane region" description="Helical" evidence="9">
    <location>
        <begin position="379"/>
        <end position="398"/>
    </location>
</feature>
<keyword evidence="2" id="KW-0813">Transport</keyword>
<comment type="similarity">
    <text evidence="8">Belongs to the NhaC Na(+)/H(+) (TC 2.A.35) antiporter family.</text>
</comment>
<dbReference type="Pfam" id="PF03553">
    <property type="entry name" value="Na_H_antiporter"/>
    <property type="match status" value="1"/>
</dbReference>
<keyword evidence="6 9" id="KW-1133">Transmembrane helix</keyword>
<sequence>MTTFNSKEVIFLFVITLSGVLYSVIAQLPLVFGFIPGLFVLLVLCRKKRVPLKTLFDISMRGVAKTRIVVLILFFVSFLLPSWHLSGTLDQMVAVTLRLLDPDHFFILAFLAASVFSMILGTSVGTLSAIGVPIMSTALLLGLPADVTAGALISGAFVGDRTSPFSSAHQLLSHTVEINIKRQQKAMIATTLPAIIIGCLFYAIFDHFMEINGKTLFMNSYGKIILIQFIPPLLLVAFVLARVKIVYAFMASIASAGAIAIYKGLSFSGLIHGFWYGIDGTGGGLAHMYHLLLFIILAGAYNGVLEELNIIQPYLDKWLQSSHSLIDDSIKIIISTLFISFIAANQTLPIILTGRSFLAHWSKHYKREDLARVMGDTTLLFPGMIPWSILAIMCSTILNIKLFSYLPFAVFLWILPLLTVFLSILRSKKYHKIDAPFESNGRM</sequence>
<keyword evidence="5 9" id="KW-0812">Transmembrane</keyword>
<dbReference type="Proteomes" id="UP000234748">
    <property type="component" value="Unassembled WGS sequence"/>
</dbReference>
<evidence type="ECO:0000313" key="11">
    <source>
        <dbReference type="EMBL" id="PLT30436.1"/>
    </source>
</evidence>
<accession>A0A2N5M7V5</accession>
<feature type="transmembrane region" description="Helical" evidence="9">
    <location>
        <begin position="217"/>
        <end position="239"/>
    </location>
</feature>
<evidence type="ECO:0000256" key="2">
    <source>
        <dbReference type="ARBA" id="ARBA00022448"/>
    </source>
</evidence>
<evidence type="ECO:0000259" key="10">
    <source>
        <dbReference type="Pfam" id="PF03553"/>
    </source>
</evidence>
<dbReference type="GO" id="GO:0005886">
    <property type="term" value="C:plasma membrane"/>
    <property type="evidence" value="ECO:0007669"/>
    <property type="project" value="UniProtKB-SubCell"/>
</dbReference>
<evidence type="ECO:0000256" key="9">
    <source>
        <dbReference type="SAM" id="Phobius"/>
    </source>
</evidence>
<organism evidence="11 12">
    <name type="scientific">Peribacillus deserti</name>
    <dbReference type="NCBI Taxonomy" id="673318"/>
    <lineage>
        <taxon>Bacteria</taxon>
        <taxon>Bacillati</taxon>
        <taxon>Bacillota</taxon>
        <taxon>Bacilli</taxon>
        <taxon>Bacillales</taxon>
        <taxon>Bacillaceae</taxon>
        <taxon>Peribacillus</taxon>
    </lineage>
</organism>
<keyword evidence="4" id="KW-1003">Cell membrane</keyword>
<feature type="transmembrane region" description="Helical" evidence="9">
    <location>
        <begin position="66"/>
        <end position="85"/>
    </location>
</feature>
<dbReference type="GO" id="GO:0015297">
    <property type="term" value="F:antiporter activity"/>
    <property type="evidence" value="ECO:0007669"/>
    <property type="project" value="UniProtKB-KW"/>
</dbReference>
<protein>
    <submittedName>
        <fullName evidence="11">Sodium:proton antiporter</fullName>
    </submittedName>
</protein>
<dbReference type="OrthoDB" id="9762978at2"/>
<dbReference type="RefSeq" id="WP_101640998.1">
    <property type="nucleotide sequence ID" value="NZ_PGUY01000021.1"/>
</dbReference>
<evidence type="ECO:0000256" key="6">
    <source>
        <dbReference type="ARBA" id="ARBA00022989"/>
    </source>
</evidence>
<evidence type="ECO:0000256" key="8">
    <source>
        <dbReference type="ARBA" id="ARBA00038435"/>
    </source>
</evidence>
<dbReference type="EMBL" id="PGUY01000021">
    <property type="protein sequence ID" value="PLT30436.1"/>
    <property type="molecule type" value="Genomic_DNA"/>
</dbReference>
<evidence type="ECO:0000313" key="12">
    <source>
        <dbReference type="Proteomes" id="UP000234748"/>
    </source>
</evidence>
<comment type="caution">
    <text evidence="11">The sequence shown here is derived from an EMBL/GenBank/DDBJ whole genome shotgun (WGS) entry which is preliminary data.</text>
</comment>
<evidence type="ECO:0000256" key="4">
    <source>
        <dbReference type="ARBA" id="ARBA00022475"/>
    </source>
</evidence>
<feature type="transmembrane region" description="Helical" evidence="9">
    <location>
        <begin position="332"/>
        <end position="358"/>
    </location>
</feature>
<feature type="transmembrane region" description="Helical" evidence="9">
    <location>
        <begin position="20"/>
        <end position="45"/>
    </location>
</feature>
<dbReference type="InterPro" id="IPR018461">
    <property type="entry name" value="Na/H_Antiport_NhaC-like_C"/>
</dbReference>
<keyword evidence="7 9" id="KW-0472">Membrane</keyword>
<evidence type="ECO:0000256" key="7">
    <source>
        <dbReference type="ARBA" id="ARBA00023136"/>
    </source>
</evidence>
<dbReference type="AlphaFoldDB" id="A0A2N5M7V5"/>
<dbReference type="InterPro" id="IPR052180">
    <property type="entry name" value="NhaC_Na-H+_Antiporter"/>
</dbReference>
<dbReference type="PANTHER" id="PTHR33451:SF3">
    <property type="entry name" value="MALATE-2H(+)_NA(+)-LACTATE ANTIPORTER"/>
    <property type="match status" value="1"/>
</dbReference>